<dbReference type="HOGENOM" id="CLU_044211_0_0_5"/>
<dbReference type="Pfam" id="PF02333">
    <property type="entry name" value="Phytase"/>
    <property type="match status" value="1"/>
</dbReference>
<feature type="chain" id="PRO_5003140553" evidence="1">
    <location>
        <begin position="18"/>
        <end position="349"/>
    </location>
</feature>
<name>E0TE92_PARBH</name>
<dbReference type="InterPro" id="IPR003431">
    <property type="entry name" value="B-propeller_Phytase"/>
</dbReference>
<evidence type="ECO:0000256" key="1">
    <source>
        <dbReference type="SAM" id="SignalP"/>
    </source>
</evidence>
<keyword evidence="4" id="KW-1185">Reference proteome</keyword>
<dbReference type="GO" id="GO:0016158">
    <property type="term" value="F:inositol hexakisphosphate 3-phosphatase activity"/>
    <property type="evidence" value="ECO:0007669"/>
    <property type="project" value="InterPro"/>
</dbReference>
<evidence type="ECO:0000259" key="2">
    <source>
        <dbReference type="PROSITE" id="PS51662"/>
    </source>
</evidence>
<dbReference type="EMBL" id="CP002156">
    <property type="protein sequence ID" value="ADM09467.1"/>
    <property type="molecule type" value="Genomic_DNA"/>
</dbReference>
<feature type="signal peptide" evidence="1">
    <location>
        <begin position="1"/>
        <end position="17"/>
    </location>
</feature>
<organism evidence="3 4">
    <name type="scientific">Parvularcula bermudensis (strain ATCC BAA-594 / HTCC2503 / KCTC 12087)</name>
    <dbReference type="NCBI Taxonomy" id="314260"/>
    <lineage>
        <taxon>Bacteria</taxon>
        <taxon>Pseudomonadati</taxon>
        <taxon>Pseudomonadota</taxon>
        <taxon>Alphaproteobacteria</taxon>
        <taxon>Parvularculales</taxon>
        <taxon>Parvularculaceae</taxon>
        <taxon>Parvularcula</taxon>
    </lineage>
</organism>
<protein>
    <submittedName>
        <fullName evidence="3">Phytase domain protein</fullName>
    </submittedName>
</protein>
<dbReference type="InterPro" id="IPR011042">
    <property type="entry name" value="6-blade_b-propeller_TolB-like"/>
</dbReference>
<proteinExistence type="predicted"/>
<keyword evidence="1" id="KW-0732">Signal</keyword>
<dbReference type="AlphaFoldDB" id="E0TE92"/>
<reference evidence="3 4" key="2">
    <citation type="journal article" date="2011" name="J. Bacteriol.">
        <title>Complete genome sequence of strain HTCC2503T of Parvularcula bermudensis, the type species of the order "Parvularculales" in the class Alphaproteobacteria.</title>
        <authorList>
            <person name="Oh H.M."/>
            <person name="Kang I."/>
            <person name="Vergin K.L."/>
            <person name="Kang D."/>
            <person name="Rhee K.H."/>
            <person name="Giovannoni S.J."/>
            <person name="Cho J.C."/>
        </authorList>
    </citation>
    <scope>NUCLEOTIDE SEQUENCE [LARGE SCALE GENOMIC DNA]</scope>
    <source>
        <strain evidence="4">ATCC BAA-594 / HTCC2503 / KCTC 12087</strain>
    </source>
</reference>
<sequence>MRFVFSMAAGCALSLLAGCATETMMEDGQRRETDRSVPAIMAKAETSPVVSSDDAADDPAIWINPANPAASLVLGTDKQSGLYAYRLDGGVAAYLPVGRLNNVDVRPLADGAIVVATNRSDETVTVFTVQDEGINEIARIPTIRPEPYGVCLGIAGGAFTAFVTHKTGEVDLYPLLTVEGQATPSPIMPWTIELGEQLEGCVVDEQNSQVFVGREEGGIERFRLTTDGTLSDGEMIDRVGSDNGIVADIEGLSLYAKDDGTGYLVASSQGNDTYAVYDRLTGAYLGRFRIAPGDEVDGAEETDGLDVTSRALPGYPEGMLVVQDGFNDDGNQNFKYVDWRDVRTVLSLD</sequence>
<feature type="domain" description="BPP" evidence="2">
    <location>
        <begin position="30"/>
        <end position="346"/>
    </location>
</feature>
<dbReference type="OrthoDB" id="8696437at2"/>
<dbReference type="PROSITE" id="PS51662">
    <property type="entry name" value="BP_PHYTASE"/>
    <property type="match status" value="1"/>
</dbReference>
<dbReference type="PROSITE" id="PS51257">
    <property type="entry name" value="PROKAR_LIPOPROTEIN"/>
    <property type="match status" value="1"/>
</dbReference>
<accession>E0TE92</accession>
<dbReference type="Gene3D" id="2.120.10.30">
    <property type="entry name" value="TolB, C-terminal domain"/>
    <property type="match status" value="1"/>
</dbReference>
<dbReference type="STRING" id="314260.PB2503_07007"/>
<evidence type="ECO:0000313" key="4">
    <source>
        <dbReference type="Proteomes" id="UP000001302"/>
    </source>
</evidence>
<gene>
    <name evidence="3" type="ordered locus">PB2503_07007</name>
</gene>
<dbReference type="Proteomes" id="UP000001302">
    <property type="component" value="Chromosome"/>
</dbReference>
<reference evidence="4" key="1">
    <citation type="submission" date="2010-08" db="EMBL/GenBank/DDBJ databases">
        <title>Genome sequence of Parvularcula bermudensis HTCC2503.</title>
        <authorList>
            <person name="Kang D.-M."/>
            <person name="Oh H.-M."/>
            <person name="Cho J.-C."/>
        </authorList>
    </citation>
    <scope>NUCLEOTIDE SEQUENCE [LARGE SCALE GENOMIC DNA]</scope>
    <source>
        <strain evidence="4">ATCC BAA-594 / HTCC2503 / KCTC 12087</strain>
    </source>
</reference>
<dbReference type="SUPFAM" id="SSF50956">
    <property type="entry name" value="Thermostable phytase (3-phytase)"/>
    <property type="match status" value="1"/>
</dbReference>
<dbReference type="RefSeq" id="WP_013300441.1">
    <property type="nucleotide sequence ID" value="NC_014414.1"/>
</dbReference>
<evidence type="ECO:0000313" key="3">
    <source>
        <dbReference type="EMBL" id="ADM09467.1"/>
    </source>
</evidence>
<dbReference type="KEGG" id="pbr:PB2503_07007"/>
<dbReference type="eggNOG" id="COG4247">
    <property type="taxonomic scope" value="Bacteria"/>
</dbReference>